<comment type="subcellular location">
    <subcellularLocation>
        <location evidence="10 11">Cytoplasm</location>
    </subcellularLocation>
</comment>
<accession>A0ABS1BKF9</accession>
<dbReference type="InterPro" id="IPR035911">
    <property type="entry name" value="MurE/MurF_N"/>
</dbReference>
<keyword evidence="8 10" id="KW-0131">Cell cycle</keyword>
<reference evidence="14 15" key="1">
    <citation type="submission" date="2020-12" db="EMBL/GenBank/DDBJ databases">
        <title>Bacterial novel species Pedobacter sp. SD-b isolated from soil.</title>
        <authorList>
            <person name="Jung H.-Y."/>
        </authorList>
    </citation>
    <scope>NUCLEOTIDE SEQUENCE [LARGE SCALE GENOMIC DNA]</scope>
    <source>
        <strain evidence="14 15">SD-b</strain>
    </source>
</reference>
<keyword evidence="1 10" id="KW-0963">Cytoplasm</keyword>
<keyword evidence="5 10" id="KW-0067">ATP-binding</keyword>
<evidence type="ECO:0000256" key="11">
    <source>
        <dbReference type="RuleBase" id="RU004136"/>
    </source>
</evidence>
<dbReference type="InterPro" id="IPR036615">
    <property type="entry name" value="Mur_ligase_C_dom_sf"/>
</dbReference>
<evidence type="ECO:0000256" key="8">
    <source>
        <dbReference type="ARBA" id="ARBA00023306"/>
    </source>
</evidence>
<dbReference type="InterPro" id="IPR005863">
    <property type="entry name" value="UDP-N-AcMur_synth"/>
</dbReference>
<protein>
    <recommendedName>
        <fullName evidence="10 11">UDP-N-acetylmuramoyl-tripeptide--D-alanyl-D-alanine ligase</fullName>
        <ecNumber evidence="10 11">6.3.2.10</ecNumber>
    </recommendedName>
    <alternativeName>
        <fullName evidence="10">D-alanyl-D-alanine-adding enzyme</fullName>
    </alternativeName>
</protein>
<dbReference type="Gene3D" id="3.40.1190.10">
    <property type="entry name" value="Mur-like, catalytic domain"/>
    <property type="match status" value="1"/>
</dbReference>
<sequence>MKSLYQVYLSHPKVCTDTRKIIKDCLFFALKGENFDANTFAQTALESGAAYAVIDNPIYKKNDRYILVDDTLIALQELAKHHREQLTIPVIGLTGSNGKTTTKELINSILSQKFNTLATSGNLNNHIGVPLTLLEINKTHEIAIIEMGANHQKEIEMLCEICRPNYGLITNIGKAHLEGFGGVEGIKKGKGELYDFLEKTNGTAFINKDSDALTQMAAQRNINHKIFYGKGTDNQVFGELVSNQPFLGIKWIYQNKSHQVLSGLTGAYNFENILAGIAIGLIFGFSPDEINNGIKCYQPQNNRSQIVKTKNNTVICDFYNANPSSMLVAIENINQLKADKKILVLGDMFELGVETELEHLNLIVKTLSYQFNEIIFIGKYFFQQKRDDQHLKFFESTEQAKNHLKNQKIKDALVLVKGSRGMKLESLMGFL</sequence>
<name>A0ABS1BKF9_9SPHI</name>
<evidence type="ECO:0000256" key="2">
    <source>
        <dbReference type="ARBA" id="ARBA00022598"/>
    </source>
</evidence>
<feature type="domain" description="Mur ligase central" evidence="13">
    <location>
        <begin position="94"/>
        <end position="279"/>
    </location>
</feature>
<comment type="function">
    <text evidence="10 11">Involved in cell wall formation. Catalyzes the final step in the synthesis of UDP-N-acetylmuramoyl-pentapeptide, the precursor of murein.</text>
</comment>
<dbReference type="Gene3D" id="3.90.190.20">
    <property type="entry name" value="Mur ligase, C-terminal domain"/>
    <property type="match status" value="1"/>
</dbReference>
<dbReference type="Proteomes" id="UP000660024">
    <property type="component" value="Unassembled WGS sequence"/>
</dbReference>
<evidence type="ECO:0000259" key="13">
    <source>
        <dbReference type="Pfam" id="PF08245"/>
    </source>
</evidence>
<comment type="similarity">
    <text evidence="10">Belongs to the MurCDEF family. MurF subfamily.</text>
</comment>
<keyword evidence="9 10" id="KW-0961">Cell wall biogenesis/degradation</keyword>
<dbReference type="PANTHER" id="PTHR43024">
    <property type="entry name" value="UDP-N-ACETYLMURAMOYL-TRIPEPTIDE--D-ALANYL-D-ALANINE LIGASE"/>
    <property type="match status" value="1"/>
</dbReference>
<dbReference type="EMBL" id="JAEHFY010000008">
    <property type="protein sequence ID" value="MBK0382704.1"/>
    <property type="molecule type" value="Genomic_DNA"/>
</dbReference>
<evidence type="ECO:0000256" key="4">
    <source>
        <dbReference type="ARBA" id="ARBA00022741"/>
    </source>
</evidence>
<evidence type="ECO:0000256" key="9">
    <source>
        <dbReference type="ARBA" id="ARBA00023316"/>
    </source>
</evidence>
<keyword evidence="7 10" id="KW-0573">Peptidoglycan synthesis</keyword>
<evidence type="ECO:0000256" key="3">
    <source>
        <dbReference type="ARBA" id="ARBA00022618"/>
    </source>
</evidence>
<proteinExistence type="inferred from homology"/>
<dbReference type="SUPFAM" id="SSF53623">
    <property type="entry name" value="MurD-like peptide ligases, catalytic domain"/>
    <property type="match status" value="1"/>
</dbReference>
<evidence type="ECO:0000313" key="15">
    <source>
        <dbReference type="Proteomes" id="UP000660024"/>
    </source>
</evidence>
<dbReference type="InterPro" id="IPR004101">
    <property type="entry name" value="Mur_ligase_C"/>
</dbReference>
<dbReference type="EC" id="6.3.2.10" evidence="10 11"/>
<gene>
    <name evidence="10 14" type="primary">murF</name>
    <name evidence="14" type="ORF">I5M32_07010</name>
</gene>
<dbReference type="InterPro" id="IPR051046">
    <property type="entry name" value="MurCDEF_CellWall_CoF430Synth"/>
</dbReference>
<dbReference type="PANTHER" id="PTHR43024:SF1">
    <property type="entry name" value="UDP-N-ACETYLMURAMOYL-TRIPEPTIDE--D-ALANYL-D-ALANINE LIGASE"/>
    <property type="match status" value="1"/>
</dbReference>
<dbReference type="GO" id="GO:0016874">
    <property type="term" value="F:ligase activity"/>
    <property type="evidence" value="ECO:0007669"/>
    <property type="project" value="UniProtKB-KW"/>
</dbReference>
<dbReference type="InterPro" id="IPR036565">
    <property type="entry name" value="Mur-like_cat_sf"/>
</dbReference>
<keyword evidence="15" id="KW-1185">Reference proteome</keyword>
<keyword evidence="2 10" id="KW-0436">Ligase</keyword>
<dbReference type="Pfam" id="PF08245">
    <property type="entry name" value="Mur_ligase_M"/>
    <property type="match status" value="1"/>
</dbReference>
<evidence type="ECO:0000256" key="7">
    <source>
        <dbReference type="ARBA" id="ARBA00022984"/>
    </source>
</evidence>
<evidence type="ECO:0000256" key="5">
    <source>
        <dbReference type="ARBA" id="ARBA00022840"/>
    </source>
</evidence>
<dbReference type="RefSeq" id="WP_200585484.1">
    <property type="nucleotide sequence ID" value="NZ_JAEHFY010000008.1"/>
</dbReference>
<dbReference type="SUPFAM" id="SSF63418">
    <property type="entry name" value="MurE/MurF N-terminal domain"/>
    <property type="match status" value="1"/>
</dbReference>
<evidence type="ECO:0000256" key="1">
    <source>
        <dbReference type="ARBA" id="ARBA00022490"/>
    </source>
</evidence>
<dbReference type="Gene3D" id="3.40.1390.10">
    <property type="entry name" value="MurE/MurF, N-terminal domain"/>
    <property type="match status" value="1"/>
</dbReference>
<evidence type="ECO:0000256" key="6">
    <source>
        <dbReference type="ARBA" id="ARBA00022960"/>
    </source>
</evidence>
<comment type="catalytic activity">
    <reaction evidence="10 11">
        <text>D-alanyl-D-alanine + UDP-N-acetyl-alpha-D-muramoyl-L-alanyl-gamma-D-glutamyl-meso-2,6-diaminopimelate + ATP = UDP-N-acetyl-alpha-D-muramoyl-L-alanyl-gamma-D-glutamyl-meso-2,6-diaminopimeloyl-D-alanyl-D-alanine + ADP + phosphate + H(+)</text>
        <dbReference type="Rhea" id="RHEA:28374"/>
        <dbReference type="ChEBI" id="CHEBI:15378"/>
        <dbReference type="ChEBI" id="CHEBI:30616"/>
        <dbReference type="ChEBI" id="CHEBI:43474"/>
        <dbReference type="ChEBI" id="CHEBI:57822"/>
        <dbReference type="ChEBI" id="CHEBI:61386"/>
        <dbReference type="ChEBI" id="CHEBI:83905"/>
        <dbReference type="ChEBI" id="CHEBI:456216"/>
        <dbReference type="EC" id="6.3.2.10"/>
    </reaction>
</comment>
<evidence type="ECO:0000256" key="10">
    <source>
        <dbReference type="HAMAP-Rule" id="MF_02019"/>
    </source>
</evidence>
<dbReference type="Pfam" id="PF02875">
    <property type="entry name" value="Mur_ligase_C"/>
    <property type="match status" value="1"/>
</dbReference>
<feature type="domain" description="Mur ligase C-terminal" evidence="12">
    <location>
        <begin position="303"/>
        <end position="420"/>
    </location>
</feature>
<dbReference type="SUPFAM" id="SSF53244">
    <property type="entry name" value="MurD-like peptide ligases, peptide-binding domain"/>
    <property type="match status" value="1"/>
</dbReference>
<keyword evidence="6 10" id="KW-0133">Cell shape</keyword>
<evidence type="ECO:0000313" key="14">
    <source>
        <dbReference type="EMBL" id="MBK0382704.1"/>
    </source>
</evidence>
<comment type="pathway">
    <text evidence="10 11">Cell wall biogenesis; peptidoglycan biosynthesis.</text>
</comment>
<dbReference type="InterPro" id="IPR013221">
    <property type="entry name" value="Mur_ligase_cen"/>
</dbReference>
<keyword evidence="4 10" id="KW-0547">Nucleotide-binding</keyword>
<evidence type="ECO:0000259" key="12">
    <source>
        <dbReference type="Pfam" id="PF02875"/>
    </source>
</evidence>
<dbReference type="NCBIfam" id="TIGR01143">
    <property type="entry name" value="murF"/>
    <property type="match status" value="1"/>
</dbReference>
<organism evidence="14 15">
    <name type="scientific">Pedobacter segetis</name>
    <dbReference type="NCBI Taxonomy" id="2793069"/>
    <lineage>
        <taxon>Bacteria</taxon>
        <taxon>Pseudomonadati</taxon>
        <taxon>Bacteroidota</taxon>
        <taxon>Sphingobacteriia</taxon>
        <taxon>Sphingobacteriales</taxon>
        <taxon>Sphingobacteriaceae</taxon>
        <taxon>Pedobacter</taxon>
    </lineage>
</organism>
<keyword evidence="3 10" id="KW-0132">Cell division</keyword>
<dbReference type="HAMAP" id="MF_02019">
    <property type="entry name" value="MurF"/>
    <property type="match status" value="1"/>
</dbReference>
<feature type="binding site" evidence="10">
    <location>
        <begin position="95"/>
        <end position="101"/>
    </location>
    <ligand>
        <name>ATP</name>
        <dbReference type="ChEBI" id="CHEBI:30616"/>
    </ligand>
</feature>
<comment type="caution">
    <text evidence="14">The sequence shown here is derived from an EMBL/GenBank/DDBJ whole genome shotgun (WGS) entry which is preliminary data.</text>
</comment>